<dbReference type="AlphaFoldDB" id="A0A445FBM3"/>
<keyword evidence="3" id="KW-1185">Reference proteome</keyword>
<feature type="compositionally biased region" description="Low complexity" evidence="1">
    <location>
        <begin position="1"/>
        <end position="17"/>
    </location>
</feature>
<accession>A0A445FBM3</accession>
<feature type="region of interest" description="Disordered" evidence="1">
    <location>
        <begin position="1"/>
        <end position="25"/>
    </location>
</feature>
<proteinExistence type="predicted"/>
<organism evidence="2 3">
    <name type="scientific">Glycine soja</name>
    <name type="common">Wild soybean</name>
    <dbReference type="NCBI Taxonomy" id="3848"/>
    <lineage>
        <taxon>Eukaryota</taxon>
        <taxon>Viridiplantae</taxon>
        <taxon>Streptophyta</taxon>
        <taxon>Embryophyta</taxon>
        <taxon>Tracheophyta</taxon>
        <taxon>Spermatophyta</taxon>
        <taxon>Magnoliopsida</taxon>
        <taxon>eudicotyledons</taxon>
        <taxon>Gunneridae</taxon>
        <taxon>Pentapetalae</taxon>
        <taxon>rosids</taxon>
        <taxon>fabids</taxon>
        <taxon>Fabales</taxon>
        <taxon>Fabaceae</taxon>
        <taxon>Papilionoideae</taxon>
        <taxon>50 kb inversion clade</taxon>
        <taxon>NPAAA clade</taxon>
        <taxon>indigoferoid/millettioid clade</taxon>
        <taxon>Phaseoleae</taxon>
        <taxon>Glycine</taxon>
        <taxon>Glycine subgen. Soja</taxon>
    </lineage>
</organism>
<dbReference type="EMBL" id="QZWG01000019">
    <property type="protein sequence ID" value="RZB46230.1"/>
    <property type="molecule type" value="Genomic_DNA"/>
</dbReference>
<sequence>MEYETAPAEVPPVRAVPSTPGALIYDGSQNRVRSKLREQTIARSRTRRNEDLKRWRRNWRMKGEKENPNAKSKATCFFSFVSLG</sequence>
<evidence type="ECO:0000313" key="3">
    <source>
        <dbReference type="Proteomes" id="UP000289340"/>
    </source>
</evidence>
<name>A0A445FBM3_GLYSO</name>
<dbReference type="Proteomes" id="UP000289340">
    <property type="component" value="Chromosome 19"/>
</dbReference>
<evidence type="ECO:0000313" key="2">
    <source>
        <dbReference type="EMBL" id="RZB46230.1"/>
    </source>
</evidence>
<protein>
    <submittedName>
        <fullName evidence="2">Uncharacterized protein</fullName>
    </submittedName>
</protein>
<gene>
    <name evidence="2" type="ORF">D0Y65_050303</name>
</gene>
<comment type="caution">
    <text evidence="2">The sequence shown here is derived from an EMBL/GenBank/DDBJ whole genome shotgun (WGS) entry which is preliminary data.</text>
</comment>
<reference evidence="2 3" key="1">
    <citation type="submission" date="2018-09" db="EMBL/GenBank/DDBJ databases">
        <title>A high-quality reference genome of wild soybean provides a powerful tool to mine soybean genomes.</title>
        <authorList>
            <person name="Xie M."/>
            <person name="Chung C.Y.L."/>
            <person name="Li M.-W."/>
            <person name="Wong F.-L."/>
            <person name="Chan T.-F."/>
            <person name="Lam H.-M."/>
        </authorList>
    </citation>
    <scope>NUCLEOTIDE SEQUENCE [LARGE SCALE GENOMIC DNA]</scope>
    <source>
        <strain evidence="3">cv. W05</strain>
        <tissue evidence="2">Hypocotyl of etiolated seedlings</tissue>
    </source>
</reference>
<evidence type="ECO:0000256" key="1">
    <source>
        <dbReference type="SAM" id="MobiDB-lite"/>
    </source>
</evidence>